<dbReference type="Proteomes" id="UP001619887">
    <property type="component" value="Unassembled WGS sequence"/>
</dbReference>
<evidence type="ECO:0000313" key="1">
    <source>
        <dbReference type="EMBL" id="KAL3063221.1"/>
    </source>
</evidence>
<comment type="caution">
    <text evidence="1">The sequence shown here is derived from an EMBL/GenBank/DDBJ whole genome shotgun (WGS) entry which is preliminary data.</text>
</comment>
<dbReference type="AlphaFoldDB" id="A0ABD2HBG9"/>
<evidence type="ECO:0000313" key="2">
    <source>
        <dbReference type="Proteomes" id="UP001619887"/>
    </source>
</evidence>
<sequence length="69" mass="7418">MDHSLISWPAVALQKLASLTEHVNRRESVLSEVQEMTCLTPGEAASSLIYSEDSSLSMHCGKEGDGGNI</sequence>
<organism evidence="1 2">
    <name type="scientific">Pagothenia borchgrevinki</name>
    <name type="common">Bald rockcod</name>
    <name type="synonym">Trematomus borchgrevinki</name>
    <dbReference type="NCBI Taxonomy" id="8213"/>
    <lineage>
        <taxon>Eukaryota</taxon>
        <taxon>Metazoa</taxon>
        <taxon>Chordata</taxon>
        <taxon>Craniata</taxon>
        <taxon>Vertebrata</taxon>
        <taxon>Euteleostomi</taxon>
        <taxon>Actinopterygii</taxon>
        <taxon>Neopterygii</taxon>
        <taxon>Teleostei</taxon>
        <taxon>Neoteleostei</taxon>
        <taxon>Acanthomorphata</taxon>
        <taxon>Eupercaria</taxon>
        <taxon>Perciformes</taxon>
        <taxon>Notothenioidei</taxon>
        <taxon>Nototheniidae</taxon>
        <taxon>Pagothenia</taxon>
    </lineage>
</organism>
<proteinExistence type="predicted"/>
<reference evidence="1 2" key="1">
    <citation type="journal article" date="2022" name="G3 (Bethesda)">
        <title>Evaluating Illumina-, Nanopore-, and PacBio-based genome assembly strategies with the bald notothen, Trematomus borchgrevinki.</title>
        <authorList>
            <person name="Rayamajhi N."/>
            <person name="Cheng C.C."/>
            <person name="Catchen J.M."/>
        </authorList>
    </citation>
    <scope>NUCLEOTIDE SEQUENCE [LARGE SCALE GENOMIC DNA]</scope>
    <source>
        <strain evidence="1">AGRC-2024</strain>
    </source>
</reference>
<reference evidence="1 2" key="2">
    <citation type="journal article" date="2024" name="G3 (Bethesda)">
        <title>The genome of the cryopelagic Antarctic bald notothen, Trematomus borchgrevinki.</title>
        <authorList>
            <person name="Rayamajhi N."/>
            <person name="Rivera-Colon A.G."/>
            <person name="Minhas B.F."/>
            <person name="Cheng C.C."/>
            <person name="Catchen J.M."/>
        </authorList>
    </citation>
    <scope>NUCLEOTIDE SEQUENCE [LARGE SCALE GENOMIC DNA]</scope>
    <source>
        <strain evidence="1">AGRC-2024</strain>
    </source>
</reference>
<keyword evidence="2" id="KW-1185">Reference proteome</keyword>
<gene>
    <name evidence="1" type="ORF">OYC64_002910</name>
</gene>
<dbReference type="EMBL" id="JBIYXZ010002071">
    <property type="protein sequence ID" value="KAL3063221.1"/>
    <property type="molecule type" value="Genomic_DNA"/>
</dbReference>
<name>A0ABD2HBG9_PAGBO</name>
<protein>
    <submittedName>
        <fullName evidence="1">Uncharacterized protein</fullName>
    </submittedName>
</protein>
<accession>A0ABD2HBG9</accession>